<evidence type="ECO:0008006" key="2">
    <source>
        <dbReference type="Google" id="ProtNLM"/>
    </source>
</evidence>
<gene>
    <name evidence="1" type="ORF">S12H4_16494</name>
</gene>
<comment type="caution">
    <text evidence="1">The sequence shown here is derived from an EMBL/GenBank/DDBJ whole genome shotgun (WGS) entry which is preliminary data.</text>
</comment>
<dbReference type="NCBIfam" id="TIGR03523">
    <property type="entry name" value="GldN"/>
    <property type="match status" value="1"/>
</dbReference>
<organism evidence="1">
    <name type="scientific">marine sediment metagenome</name>
    <dbReference type="NCBI Taxonomy" id="412755"/>
    <lineage>
        <taxon>unclassified sequences</taxon>
        <taxon>metagenomes</taxon>
        <taxon>ecological metagenomes</taxon>
    </lineage>
</organism>
<sequence length="277" mass="32700">MKRLIILIVLIAFTGASFLSAQQKGIYEKDITDKSPVPYPYLREADVMWSKKYTRIIDLREKMNLPLYYPTFPIGDRRSLIDIIMEAVRSGEVTVYKARVTDDEMIEPTTLGEIESTMGASIDSSWVIDPVTNNQILNVSENEANTSEIKQYLMQEEWYFDKKHSVMKVRILGLCPIRFYIHEDTGKPSKSKAFWVYFPDLRNTLARNEVYNKYNDAHRISYDDIFMQRRFNSFIIAQSNVYNNRQITEYETGRMSLLEADKIKEWLMNMEHDLWKY</sequence>
<dbReference type="InterPro" id="IPR019847">
    <property type="entry name" value="Gliding_motility_assoc_GldN"/>
</dbReference>
<dbReference type="EMBL" id="BARW01007981">
    <property type="protein sequence ID" value="GAI78826.1"/>
    <property type="molecule type" value="Genomic_DNA"/>
</dbReference>
<reference evidence="1" key="1">
    <citation type="journal article" date="2014" name="Front. Microbiol.">
        <title>High frequency of phylogenetically diverse reductive dehalogenase-homologous genes in deep subseafloor sedimentary metagenomes.</title>
        <authorList>
            <person name="Kawai M."/>
            <person name="Futagami T."/>
            <person name="Toyoda A."/>
            <person name="Takaki Y."/>
            <person name="Nishi S."/>
            <person name="Hori S."/>
            <person name="Arai W."/>
            <person name="Tsubouchi T."/>
            <person name="Morono Y."/>
            <person name="Uchiyama I."/>
            <person name="Ito T."/>
            <person name="Fujiyama A."/>
            <person name="Inagaki F."/>
            <person name="Takami H."/>
        </authorList>
    </citation>
    <scope>NUCLEOTIDE SEQUENCE</scope>
    <source>
        <strain evidence="1">Expedition CK06-06</strain>
    </source>
</reference>
<dbReference type="Pfam" id="PF19841">
    <property type="entry name" value="GldN"/>
    <property type="match status" value="1"/>
</dbReference>
<accession>X1SI41</accession>
<protein>
    <recommendedName>
        <fullName evidence="2">Gliding motility protein GldN</fullName>
    </recommendedName>
</protein>
<evidence type="ECO:0000313" key="1">
    <source>
        <dbReference type="EMBL" id="GAI78826.1"/>
    </source>
</evidence>
<dbReference type="AlphaFoldDB" id="X1SI41"/>
<name>X1SI41_9ZZZZ</name>
<proteinExistence type="predicted"/>